<dbReference type="EMBL" id="JAWDIT010000004">
    <property type="protein sequence ID" value="MDU0346643.1"/>
    <property type="molecule type" value="Genomic_DNA"/>
</dbReference>
<sequence>MPEPRRYLTTHPWLTFTLDLGRLGFRTWLLLGEADSKCQHLAGAPLTPDVAAEMHSVYLSKGIHGTTSIEGNTLSEHEVRLRIDGDLPLPRSREYLGTEIDAVLELCNELALDVADGRTPGLSVARIKEFNRRLLDGQPAKEDVTPGQTRAHSVTVGISSYRGAPAEDCDHLLEKMVDWLNGMQAPENQPELRFPLAVLKAVLAHLYIAWIHPFGDGNGRTARLIEFQLMIEAGAPTPAAHLLSNHYNRTREAYLVELDRTSRAPGFPVEGFIQYALQGFVDELRDQIGVVRAHQKDVMWQKIVHDKYRDEDTPAKRRQRHLVLDMPAGVVVPRAKLREVSTRVVGEYVGSGSKTLTRDINELVSRELIVRKGGGFLANRAIVDAFLPLTLGRPD</sequence>
<proteinExistence type="predicted"/>
<evidence type="ECO:0000313" key="2">
    <source>
        <dbReference type="EMBL" id="MDU0346643.1"/>
    </source>
</evidence>
<comment type="caution">
    <text evidence="2">The sequence shown here is derived from an EMBL/GenBank/DDBJ whole genome shotgun (WGS) entry which is preliminary data.</text>
</comment>
<evidence type="ECO:0000259" key="1">
    <source>
        <dbReference type="PROSITE" id="PS51459"/>
    </source>
</evidence>
<dbReference type="Gene3D" id="1.10.3290.10">
    <property type="entry name" value="Fido-like domain"/>
    <property type="match status" value="1"/>
</dbReference>
<feature type="domain" description="Fido" evidence="1">
    <location>
        <begin position="122"/>
        <end position="278"/>
    </location>
</feature>
<accession>A0ABU3SPB8</accession>
<evidence type="ECO:0000313" key="3">
    <source>
        <dbReference type="Proteomes" id="UP001261125"/>
    </source>
</evidence>
<dbReference type="InterPro" id="IPR036597">
    <property type="entry name" value="Fido-like_dom_sf"/>
</dbReference>
<dbReference type="PROSITE" id="PS51459">
    <property type="entry name" value="FIDO"/>
    <property type="match status" value="1"/>
</dbReference>
<dbReference type="Pfam" id="PF02661">
    <property type="entry name" value="Fic"/>
    <property type="match status" value="1"/>
</dbReference>
<dbReference type="PANTHER" id="PTHR13504">
    <property type="entry name" value="FIDO DOMAIN-CONTAINING PROTEIN DDB_G0283145"/>
    <property type="match status" value="1"/>
</dbReference>
<gene>
    <name evidence="2" type="ORF">RWH44_13145</name>
</gene>
<organism evidence="2 3">
    <name type="scientific">Microbacterium phycohabitans</name>
    <dbReference type="NCBI Taxonomy" id="3075993"/>
    <lineage>
        <taxon>Bacteria</taxon>
        <taxon>Bacillati</taxon>
        <taxon>Actinomycetota</taxon>
        <taxon>Actinomycetes</taxon>
        <taxon>Micrococcales</taxon>
        <taxon>Microbacteriaceae</taxon>
        <taxon>Microbacterium</taxon>
    </lineage>
</organism>
<dbReference type="Proteomes" id="UP001261125">
    <property type="component" value="Unassembled WGS sequence"/>
</dbReference>
<dbReference type="SUPFAM" id="SSF140931">
    <property type="entry name" value="Fic-like"/>
    <property type="match status" value="1"/>
</dbReference>
<protein>
    <submittedName>
        <fullName evidence="2">Fic family protein</fullName>
    </submittedName>
</protein>
<dbReference type="PANTHER" id="PTHR13504:SF38">
    <property type="entry name" value="FIDO DOMAIN-CONTAINING PROTEIN"/>
    <property type="match status" value="1"/>
</dbReference>
<keyword evidence="3" id="KW-1185">Reference proteome</keyword>
<reference evidence="2 3" key="1">
    <citation type="submission" date="2023-09" db="EMBL/GenBank/DDBJ databases">
        <title>Microbacterium fusihabitans sp. nov., Microbacterium phycihabitans sp. nov., and Microbacterium cervinum sp. nov., isolated from dried seaweeds of beach.</title>
        <authorList>
            <person name="Lee S.D."/>
        </authorList>
    </citation>
    <scope>NUCLEOTIDE SEQUENCE [LARGE SCALE GENOMIC DNA]</scope>
    <source>
        <strain evidence="2 3">KSW2-29</strain>
    </source>
</reference>
<dbReference type="InterPro" id="IPR040198">
    <property type="entry name" value="Fido_containing"/>
</dbReference>
<name>A0ABU3SPB8_9MICO</name>
<dbReference type="InterPro" id="IPR003812">
    <property type="entry name" value="Fido"/>
</dbReference>
<dbReference type="RefSeq" id="WP_316004905.1">
    <property type="nucleotide sequence ID" value="NZ_JAWDIT010000004.1"/>
</dbReference>